<dbReference type="EMBL" id="PVWK01000026">
    <property type="protein sequence ID" value="PSB32665.1"/>
    <property type="molecule type" value="Genomic_DNA"/>
</dbReference>
<dbReference type="InterPro" id="IPR006439">
    <property type="entry name" value="HAD-SF_hydro_IA"/>
</dbReference>
<dbReference type="Pfam" id="PF00702">
    <property type="entry name" value="Hydrolase"/>
    <property type="match status" value="1"/>
</dbReference>
<reference evidence="1 2" key="2">
    <citation type="submission" date="2018-03" db="EMBL/GenBank/DDBJ databases">
        <title>The ancient ancestry and fast evolution of plastids.</title>
        <authorList>
            <person name="Moore K.R."/>
            <person name="Magnabosco C."/>
            <person name="Momper L."/>
            <person name="Gold D.A."/>
            <person name="Bosak T."/>
            <person name="Fournier G.P."/>
        </authorList>
    </citation>
    <scope>NUCLEOTIDE SEQUENCE [LARGE SCALE GENOMIC DNA]</scope>
    <source>
        <strain evidence="1 2">ULC18</strain>
    </source>
</reference>
<protein>
    <submittedName>
        <fullName evidence="1">Hydrolase</fullName>
    </submittedName>
</protein>
<dbReference type="InterPro" id="IPR011949">
    <property type="entry name" value="HAD-SF_hydro_IA_REG-2-like"/>
</dbReference>
<accession>A0A2T1EJ03</accession>
<dbReference type="PANTHER" id="PTHR46191:SF2">
    <property type="entry name" value="HALOACID DEHALOGENASE-LIKE HYDROLASE DOMAIN-CONTAINING PROTEIN 3"/>
    <property type="match status" value="1"/>
</dbReference>
<proteinExistence type="predicted"/>
<organism evidence="1 2">
    <name type="scientific">Stenomitos frigidus ULC18</name>
    <dbReference type="NCBI Taxonomy" id="2107698"/>
    <lineage>
        <taxon>Bacteria</taxon>
        <taxon>Bacillati</taxon>
        <taxon>Cyanobacteriota</taxon>
        <taxon>Cyanophyceae</taxon>
        <taxon>Leptolyngbyales</taxon>
        <taxon>Leptolyngbyaceae</taxon>
        <taxon>Stenomitos</taxon>
    </lineage>
</organism>
<keyword evidence="1" id="KW-0378">Hydrolase</keyword>
<keyword evidence="2" id="KW-1185">Reference proteome</keyword>
<evidence type="ECO:0000313" key="2">
    <source>
        <dbReference type="Proteomes" id="UP000239576"/>
    </source>
</evidence>
<dbReference type="GO" id="GO:0016787">
    <property type="term" value="F:hydrolase activity"/>
    <property type="evidence" value="ECO:0007669"/>
    <property type="project" value="UniProtKB-KW"/>
</dbReference>
<dbReference type="Proteomes" id="UP000239576">
    <property type="component" value="Unassembled WGS sequence"/>
</dbReference>
<dbReference type="InterPro" id="IPR044924">
    <property type="entry name" value="HAD-SF_hydro_IA_REG-2-like_cap"/>
</dbReference>
<dbReference type="CDD" id="cd16415">
    <property type="entry name" value="HAD_dREG-2_like"/>
    <property type="match status" value="1"/>
</dbReference>
<gene>
    <name evidence="1" type="ORF">C7B82_05300</name>
</gene>
<dbReference type="RefSeq" id="WP_106255272.1">
    <property type="nucleotide sequence ID" value="NZ_CAWNSW010000014.1"/>
</dbReference>
<sequence>MSDPARFPKIIFLDAVGTLFGVTGSVGGVYADIARQFGVEVSATALNRAFFQSFRAAGRPAFGTIDRAEIPAREFAWWFAIATNTFKQAGVLEQFPDFTEFFAALYAHFATAAPWVVYPDVRSALERWQRMGIPLGVLSNFDSRLYAVLQALDLATFFASVTLSTEVGAAKPDAQIFAIALQKHDCLPNAAWHIGDSFEEDYQAAKAVGMRGIWLRRT</sequence>
<dbReference type="SUPFAM" id="SSF56784">
    <property type="entry name" value="HAD-like"/>
    <property type="match status" value="1"/>
</dbReference>
<name>A0A2T1EJ03_9CYAN</name>
<evidence type="ECO:0000313" key="1">
    <source>
        <dbReference type="EMBL" id="PSB32665.1"/>
    </source>
</evidence>
<reference evidence="2" key="1">
    <citation type="submission" date="2018-02" db="EMBL/GenBank/DDBJ databases">
        <authorList>
            <person name="Moore K."/>
            <person name="Momper L."/>
        </authorList>
    </citation>
    <scope>NUCLEOTIDE SEQUENCE [LARGE SCALE GENOMIC DNA]</scope>
    <source>
        <strain evidence="2">ULC18</strain>
    </source>
</reference>
<dbReference type="Gene3D" id="1.10.150.720">
    <property type="entry name" value="Haloacid dehalogenase-like hydrolase"/>
    <property type="match status" value="1"/>
</dbReference>
<comment type="caution">
    <text evidence="1">The sequence shown here is derived from an EMBL/GenBank/DDBJ whole genome shotgun (WGS) entry which is preliminary data.</text>
</comment>
<dbReference type="AlphaFoldDB" id="A0A2T1EJ03"/>
<dbReference type="InterPro" id="IPR023214">
    <property type="entry name" value="HAD_sf"/>
</dbReference>
<dbReference type="NCBIfam" id="TIGR01549">
    <property type="entry name" value="HAD-SF-IA-v1"/>
    <property type="match status" value="1"/>
</dbReference>
<dbReference type="InterPro" id="IPR051828">
    <property type="entry name" value="HAD-like_hydrolase_domain"/>
</dbReference>
<dbReference type="InterPro" id="IPR036412">
    <property type="entry name" value="HAD-like_sf"/>
</dbReference>
<dbReference type="NCBIfam" id="TIGR02252">
    <property type="entry name" value="DREG-2"/>
    <property type="match status" value="1"/>
</dbReference>
<dbReference type="SFLD" id="SFLDG01129">
    <property type="entry name" value="C1.5:_HAD__Beta-PGM__Phosphata"/>
    <property type="match status" value="1"/>
</dbReference>
<dbReference type="Gene3D" id="3.40.50.1000">
    <property type="entry name" value="HAD superfamily/HAD-like"/>
    <property type="match status" value="1"/>
</dbReference>
<dbReference type="PANTHER" id="PTHR46191">
    <property type="match status" value="1"/>
</dbReference>
<dbReference type="SFLD" id="SFLDS00003">
    <property type="entry name" value="Haloacid_Dehalogenase"/>
    <property type="match status" value="1"/>
</dbReference>
<dbReference type="OrthoDB" id="9809962at2"/>